<dbReference type="InterPro" id="IPR050723">
    <property type="entry name" value="CFA/CMAS"/>
</dbReference>
<dbReference type="EMBL" id="LMVM01000039">
    <property type="protein sequence ID" value="PAV03268.1"/>
    <property type="molecule type" value="Genomic_DNA"/>
</dbReference>
<dbReference type="PANTHER" id="PTHR43667">
    <property type="entry name" value="CYCLOPROPANE-FATTY-ACYL-PHOSPHOLIPID SYNTHASE"/>
    <property type="match status" value="1"/>
</dbReference>
<sequence>MWKEIQKHETNHSPNEGVIEARWNRTAAQFKRWMEVDDYPLKLMQRVKLKPEWSLLDIGCGAGAVSIPAAKKAARVTALDISGEMLKILREDAQKEHISNITYMHRSWTDIVVGDDIEPHDVVVASRSVGREPDIQSAIEKIDSAASRYVYITVWGGGEHSHCKGVPAVLGRPYRNTPDHVYFYNILQQMGIRANVEHLECHSRLIYSDLDEAMESCRISLGPLSEKEEKKARAYLDKTLIRLENGMLEVPDSNPVWSLMWWKK</sequence>
<evidence type="ECO:0000313" key="2">
    <source>
        <dbReference type="EMBL" id="PAV03268.1"/>
    </source>
</evidence>
<keyword evidence="3" id="KW-1185">Reference proteome</keyword>
<evidence type="ECO:0000313" key="3">
    <source>
        <dbReference type="Proteomes" id="UP000217784"/>
    </source>
</evidence>
<dbReference type="InterPro" id="IPR029063">
    <property type="entry name" value="SAM-dependent_MTases_sf"/>
</dbReference>
<dbReference type="AlphaFoldDB" id="A0A2A2H1I8"/>
<dbReference type="Pfam" id="PF13649">
    <property type="entry name" value="Methyltransf_25"/>
    <property type="match status" value="1"/>
</dbReference>
<name>A0A2A2H1I8_METBR</name>
<comment type="caution">
    <text evidence="2">The sequence shown here is derived from an EMBL/GenBank/DDBJ whole genome shotgun (WGS) entry which is preliminary data.</text>
</comment>
<feature type="domain" description="Methyltransferase" evidence="1">
    <location>
        <begin position="56"/>
        <end position="142"/>
    </location>
</feature>
<protein>
    <recommendedName>
        <fullName evidence="1">Methyltransferase domain-containing protein</fullName>
    </recommendedName>
</protein>
<proteinExistence type="predicted"/>
<dbReference type="Gene3D" id="3.40.50.150">
    <property type="entry name" value="Vaccinia Virus protein VP39"/>
    <property type="match status" value="1"/>
</dbReference>
<dbReference type="Proteomes" id="UP000217784">
    <property type="component" value="Unassembled WGS sequence"/>
</dbReference>
<dbReference type="InterPro" id="IPR041698">
    <property type="entry name" value="Methyltransf_25"/>
</dbReference>
<gene>
    <name evidence="2" type="ORF">ASJ80_04505</name>
</gene>
<reference evidence="2 3" key="1">
    <citation type="journal article" date="2017" name="BMC Genomics">
        <title>Genomic analysis of methanogenic archaea reveals a shift towards energy conservation.</title>
        <authorList>
            <person name="Gilmore S.P."/>
            <person name="Henske J.K."/>
            <person name="Sexton J.A."/>
            <person name="Solomon K.V."/>
            <person name="Seppala S."/>
            <person name="Yoo J.I."/>
            <person name="Huyett L.M."/>
            <person name="Pressman A."/>
            <person name="Cogan J.Z."/>
            <person name="Kivenson V."/>
            <person name="Peng X."/>
            <person name="Tan Y."/>
            <person name="Valentine D.L."/>
            <person name="O'Malley M.A."/>
        </authorList>
    </citation>
    <scope>NUCLEOTIDE SEQUENCE [LARGE SCALE GENOMIC DNA]</scope>
    <source>
        <strain evidence="2 3">M.o.H.</strain>
    </source>
</reference>
<evidence type="ECO:0000259" key="1">
    <source>
        <dbReference type="Pfam" id="PF13649"/>
    </source>
</evidence>
<accession>A0A2A2H1I8</accession>
<organism evidence="2 3">
    <name type="scientific">Methanobacterium bryantii</name>
    <dbReference type="NCBI Taxonomy" id="2161"/>
    <lineage>
        <taxon>Archaea</taxon>
        <taxon>Methanobacteriati</taxon>
        <taxon>Methanobacteriota</taxon>
        <taxon>Methanomada group</taxon>
        <taxon>Methanobacteria</taxon>
        <taxon>Methanobacteriales</taxon>
        <taxon>Methanobacteriaceae</taxon>
        <taxon>Methanobacterium</taxon>
    </lineage>
</organism>
<dbReference type="PANTHER" id="PTHR43667:SF2">
    <property type="entry name" value="FATTY ACID C-METHYL TRANSFERASE"/>
    <property type="match status" value="1"/>
</dbReference>
<dbReference type="CDD" id="cd02440">
    <property type="entry name" value="AdoMet_MTases"/>
    <property type="match status" value="1"/>
</dbReference>
<dbReference type="SUPFAM" id="SSF53335">
    <property type="entry name" value="S-adenosyl-L-methionine-dependent methyltransferases"/>
    <property type="match status" value="1"/>
</dbReference>